<organism evidence="3 4">
    <name type="scientific">Vreelandella glaciei</name>
    <dbReference type="NCBI Taxonomy" id="186761"/>
    <lineage>
        <taxon>Bacteria</taxon>
        <taxon>Pseudomonadati</taxon>
        <taxon>Pseudomonadota</taxon>
        <taxon>Gammaproteobacteria</taxon>
        <taxon>Oceanospirillales</taxon>
        <taxon>Halomonadaceae</taxon>
        <taxon>Vreelandella</taxon>
    </lineage>
</organism>
<proteinExistence type="inferred from homology"/>
<dbReference type="AlphaFoldDB" id="A0A7Z0LXB9"/>
<dbReference type="SUPFAM" id="SSF56954">
    <property type="entry name" value="Outer membrane efflux proteins (OEP)"/>
    <property type="match status" value="1"/>
</dbReference>
<reference evidence="3 4" key="1">
    <citation type="journal article" date="2003" name="Extremophiles">
        <title>Halomonas glaciei sp. nov. isolated from fast ice of Adelie Land, Antarctica.</title>
        <authorList>
            <person name="Reddy G.S."/>
            <person name="Raghavan P.U."/>
            <person name="Sarita N.B."/>
            <person name="Prakash J.S."/>
            <person name="Nagesh N."/>
            <person name="Delille D."/>
            <person name="Shivaji S."/>
        </authorList>
    </citation>
    <scope>NUCLEOTIDE SEQUENCE [LARGE SCALE GENOMIC DNA]</scope>
    <source>
        <strain evidence="3 4">DD39</strain>
    </source>
</reference>
<feature type="chain" id="PRO_5031286732" evidence="2">
    <location>
        <begin position="20"/>
        <end position="453"/>
    </location>
</feature>
<dbReference type="Gene3D" id="2.20.200.10">
    <property type="entry name" value="Outer membrane efflux proteins (OEP)"/>
    <property type="match status" value="1"/>
</dbReference>
<dbReference type="InterPro" id="IPR003423">
    <property type="entry name" value="OMP_efflux"/>
</dbReference>
<gene>
    <name evidence="3" type="ORF">HZS80_22345</name>
</gene>
<accession>A0A7Z0LXB9</accession>
<dbReference type="Pfam" id="PF02321">
    <property type="entry name" value="OEP"/>
    <property type="match status" value="2"/>
</dbReference>
<evidence type="ECO:0000313" key="4">
    <source>
        <dbReference type="Proteomes" id="UP000526892"/>
    </source>
</evidence>
<dbReference type="RefSeq" id="WP_179917360.1">
    <property type="nucleotide sequence ID" value="NZ_CAXBPG010000003.1"/>
</dbReference>
<comment type="caution">
    <text evidence="3">The sequence shown here is derived from an EMBL/GenBank/DDBJ whole genome shotgun (WGS) entry which is preliminary data.</text>
</comment>
<dbReference type="EMBL" id="JACCDE010000053">
    <property type="protein sequence ID" value="NYS80405.1"/>
    <property type="molecule type" value="Genomic_DNA"/>
</dbReference>
<evidence type="ECO:0000313" key="3">
    <source>
        <dbReference type="EMBL" id="NYS80405.1"/>
    </source>
</evidence>
<keyword evidence="4" id="KW-1185">Reference proteome</keyword>
<protein>
    <submittedName>
        <fullName evidence="3">TolC family protein</fullName>
    </submittedName>
</protein>
<dbReference type="Gene3D" id="1.20.1600.10">
    <property type="entry name" value="Outer membrane efflux proteins (OEP)"/>
    <property type="match status" value="1"/>
</dbReference>
<dbReference type="PANTHER" id="PTHR30203">
    <property type="entry name" value="OUTER MEMBRANE CATION EFFLUX PROTEIN"/>
    <property type="match status" value="1"/>
</dbReference>
<evidence type="ECO:0000256" key="2">
    <source>
        <dbReference type="SAM" id="SignalP"/>
    </source>
</evidence>
<dbReference type="Proteomes" id="UP000526892">
    <property type="component" value="Unassembled WGS sequence"/>
</dbReference>
<dbReference type="InterPro" id="IPR010131">
    <property type="entry name" value="MdtP/NodT-like"/>
</dbReference>
<feature type="signal peptide" evidence="2">
    <location>
        <begin position="1"/>
        <end position="19"/>
    </location>
</feature>
<dbReference type="GO" id="GO:0015562">
    <property type="term" value="F:efflux transmembrane transporter activity"/>
    <property type="evidence" value="ECO:0007669"/>
    <property type="project" value="InterPro"/>
</dbReference>
<sequence length="453" mass="50654">MARRFSSLLLLVFSAALLAGCASTGERQDYLRQAERLPAEVSFAEIDELPGTATSLTALIDSRELQSLVQEALDNNPGLQQTLLALEQSQATLRQRRGERYPELEAGFSASDTEDSEEQYTGSLTLSWQVDVWQQIEDGINADEQSQFQQQATYQAVRDTLAAEVMSSWLNLVAQKRSLAIERRRLDTLELNEQLIQQRYQRGLGGLDDLDSARSLTYSTLASVRELEDTIQQDERALNSLLGRMDDNPYQVPDQYPSVERPLSGLPEQTLARRPDLQAAWYAIAAADYNASVAYKDLLPRIDIQAALEDVATSPSDALLTDPVWSLLGQLTAPLFQGGQLYAAAEIASLDTAIQYETYRETLLTAVEEVRNALGLEQAFAERRAYIRQALDKQSLALERYQERYRAGNATILELLSVQQETYDLESQLDSLIYNQLDNRITLTLALGLGIDE</sequence>
<keyword evidence="2" id="KW-0732">Signal</keyword>
<name>A0A7Z0LXB9_9GAMM</name>
<dbReference type="PROSITE" id="PS51257">
    <property type="entry name" value="PROKAR_LIPOPROTEIN"/>
    <property type="match status" value="1"/>
</dbReference>
<dbReference type="PANTHER" id="PTHR30203:SF33">
    <property type="entry name" value="BLR4455 PROTEIN"/>
    <property type="match status" value="1"/>
</dbReference>
<evidence type="ECO:0000256" key="1">
    <source>
        <dbReference type="ARBA" id="ARBA00007613"/>
    </source>
</evidence>
<comment type="similarity">
    <text evidence="1">Belongs to the outer membrane factor (OMF) (TC 1.B.17) family.</text>
</comment>